<comment type="caution">
    <text evidence="4">The sequence shown here is derived from an EMBL/GenBank/DDBJ whole genome shotgun (WGS) entry which is preliminary data.</text>
</comment>
<keyword evidence="5" id="KW-1185">Reference proteome</keyword>
<dbReference type="InterPro" id="IPR050832">
    <property type="entry name" value="Bact_Acetyltransf"/>
</dbReference>
<organism evidence="4 5">
    <name type="scientific">Haloprofundus marisrubri</name>
    <dbReference type="NCBI Taxonomy" id="1514971"/>
    <lineage>
        <taxon>Archaea</taxon>
        <taxon>Methanobacteriati</taxon>
        <taxon>Methanobacteriota</taxon>
        <taxon>Stenosarchaea group</taxon>
        <taxon>Halobacteria</taxon>
        <taxon>Halobacteriales</taxon>
        <taxon>Haloferacaceae</taxon>
        <taxon>Haloprofundus</taxon>
    </lineage>
</organism>
<sequence length="171" mass="19099">MEIRPAKTNDIEAIRRVARQSWAATYDDILGSETVEETVSEWYSDETLSDALDRPGTAFLVAEIGDGSVDDGGKLIGFCHGVVEAEQGDVVRLYVDPDHWREGVGSALYDRLRSDLEDFNMKRVEAIVLADNEMGNEFYRHLGFEHTGEGEVTMGGESYRENVYTKELAQG</sequence>
<evidence type="ECO:0000259" key="3">
    <source>
        <dbReference type="PROSITE" id="PS51186"/>
    </source>
</evidence>
<keyword evidence="1 4" id="KW-0808">Transferase</keyword>
<accession>A0A0W1R4I0</accession>
<reference evidence="4 5" key="1">
    <citation type="submission" date="2015-12" db="EMBL/GenBank/DDBJ databases">
        <title>Haloprofundus marisrubri gen. nov., sp. nov., an extremely halophilic archaeon isolated from the Discovery deep brine-seawater interface in the Red Sea.</title>
        <authorList>
            <person name="Zhang G."/>
            <person name="Stingl U."/>
            <person name="Rashid M."/>
        </authorList>
    </citation>
    <scope>NUCLEOTIDE SEQUENCE [LARGE SCALE GENOMIC DNA]</scope>
    <source>
        <strain evidence="4 5">SB9</strain>
    </source>
</reference>
<dbReference type="AlphaFoldDB" id="A0A0W1R4I0"/>
<dbReference type="Proteomes" id="UP000054387">
    <property type="component" value="Unassembled WGS sequence"/>
</dbReference>
<evidence type="ECO:0000256" key="1">
    <source>
        <dbReference type="ARBA" id="ARBA00022679"/>
    </source>
</evidence>
<name>A0A0W1R4I0_9EURY</name>
<dbReference type="Pfam" id="PF00583">
    <property type="entry name" value="Acetyltransf_1"/>
    <property type="match status" value="1"/>
</dbReference>
<proteinExistence type="predicted"/>
<dbReference type="STRING" id="1514971.AUR64_01580"/>
<dbReference type="OrthoDB" id="125295at2157"/>
<dbReference type="Gene3D" id="3.40.630.30">
    <property type="match status" value="1"/>
</dbReference>
<dbReference type="EMBL" id="LOPU01000037">
    <property type="protein sequence ID" value="KTG08013.1"/>
    <property type="molecule type" value="Genomic_DNA"/>
</dbReference>
<dbReference type="CDD" id="cd04301">
    <property type="entry name" value="NAT_SF"/>
    <property type="match status" value="1"/>
</dbReference>
<gene>
    <name evidence="4" type="ORF">AUR64_01580</name>
</gene>
<dbReference type="InterPro" id="IPR000182">
    <property type="entry name" value="GNAT_dom"/>
</dbReference>
<evidence type="ECO:0000313" key="4">
    <source>
        <dbReference type="EMBL" id="KTG08013.1"/>
    </source>
</evidence>
<keyword evidence="2" id="KW-0012">Acyltransferase</keyword>
<evidence type="ECO:0000256" key="2">
    <source>
        <dbReference type="ARBA" id="ARBA00023315"/>
    </source>
</evidence>
<feature type="domain" description="N-acetyltransferase" evidence="3">
    <location>
        <begin position="1"/>
        <end position="169"/>
    </location>
</feature>
<dbReference type="GO" id="GO:0016747">
    <property type="term" value="F:acyltransferase activity, transferring groups other than amino-acyl groups"/>
    <property type="evidence" value="ECO:0007669"/>
    <property type="project" value="InterPro"/>
</dbReference>
<evidence type="ECO:0000313" key="5">
    <source>
        <dbReference type="Proteomes" id="UP000054387"/>
    </source>
</evidence>
<dbReference type="SUPFAM" id="SSF55729">
    <property type="entry name" value="Acyl-CoA N-acyltransferases (Nat)"/>
    <property type="match status" value="1"/>
</dbReference>
<dbReference type="PANTHER" id="PTHR43877">
    <property type="entry name" value="AMINOALKYLPHOSPHONATE N-ACETYLTRANSFERASE-RELATED-RELATED"/>
    <property type="match status" value="1"/>
</dbReference>
<dbReference type="PROSITE" id="PS51186">
    <property type="entry name" value="GNAT"/>
    <property type="match status" value="1"/>
</dbReference>
<dbReference type="RefSeq" id="WP_058583441.1">
    <property type="nucleotide sequence ID" value="NZ_LOPU01000037.1"/>
</dbReference>
<protein>
    <submittedName>
        <fullName evidence="4">GCN5 family acetyltransferase</fullName>
    </submittedName>
</protein>
<dbReference type="InterPro" id="IPR016181">
    <property type="entry name" value="Acyl_CoA_acyltransferase"/>
</dbReference>